<protein>
    <submittedName>
        <fullName evidence="1">Uncharacterized protein</fullName>
    </submittedName>
</protein>
<name>A0AC61QUZ6_9FIRM</name>
<accession>A0AC61QUZ6</accession>
<gene>
    <name evidence="1" type="ORF">E5357_17475</name>
</gene>
<proteinExistence type="predicted"/>
<evidence type="ECO:0000313" key="1">
    <source>
        <dbReference type="EMBL" id="TGX95890.1"/>
    </source>
</evidence>
<dbReference type="EMBL" id="SRZB01000095">
    <property type="protein sequence ID" value="TGX95890.1"/>
    <property type="molecule type" value="Genomic_DNA"/>
</dbReference>
<evidence type="ECO:0000313" key="2">
    <source>
        <dbReference type="Proteomes" id="UP000307720"/>
    </source>
</evidence>
<dbReference type="Proteomes" id="UP000307720">
    <property type="component" value="Unassembled WGS sequence"/>
</dbReference>
<keyword evidence="2" id="KW-1185">Reference proteome</keyword>
<sequence length="276" mass="31494">MQDLFLKTERQIDEAIEEFKKKGLLDADCNLFREDMLFGIPIEIASRYMTSDLSTTEKKLISKAIRSRYPEEIIELMLSGDMDNHKMEAMLQAYESGVSVEDVLDIAKNNSDAYSMSEAFAKLKETLNHATESIQSEPEIPEELKEMLTKLSNLMDGIGENSKHYDELLQKLDGMNHEEPSDAVNALKDQLNAKDEKISSLEDEIKGKNQQIMDITNQLKDKEQEANYSSKSNEDLEQQLSDQQDKLNNALNRANALENEVKKLNKQIETLKELPV</sequence>
<reference evidence="1" key="1">
    <citation type="submission" date="2019-04" db="EMBL/GenBank/DDBJ databases">
        <title>Microbes associate with the intestines of laboratory mice.</title>
        <authorList>
            <person name="Navarre W."/>
            <person name="Wong E."/>
            <person name="Huang K."/>
            <person name="Tropini C."/>
            <person name="Ng K."/>
            <person name="Yu B."/>
        </authorList>
    </citation>
    <scope>NUCLEOTIDE SEQUENCE</scope>
    <source>
        <strain evidence="1">NM72_1-8</strain>
    </source>
</reference>
<comment type="caution">
    <text evidence="1">The sequence shown here is derived from an EMBL/GenBank/DDBJ whole genome shotgun (WGS) entry which is preliminary data.</text>
</comment>
<organism evidence="1 2">
    <name type="scientific">Hominisplanchenecus murintestinalis</name>
    <dbReference type="NCBI Taxonomy" id="2941517"/>
    <lineage>
        <taxon>Bacteria</taxon>
        <taxon>Bacillati</taxon>
        <taxon>Bacillota</taxon>
        <taxon>Clostridia</taxon>
        <taxon>Lachnospirales</taxon>
        <taxon>Lachnospiraceae</taxon>
        <taxon>Hominisplanchenecus</taxon>
    </lineage>
</organism>